<evidence type="ECO:0000313" key="1">
    <source>
        <dbReference type="EMBL" id="CAC5384286.1"/>
    </source>
</evidence>
<evidence type="ECO:0000313" key="2">
    <source>
        <dbReference type="Proteomes" id="UP000507470"/>
    </source>
</evidence>
<dbReference type="Proteomes" id="UP000507470">
    <property type="component" value="Unassembled WGS sequence"/>
</dbReference>
<dbReference type="OrthoDB" id="6255742at2759"/>
<keyword evidence="2" id="KW-1185">Reference proteome</keyword>
<proteinExistence type="predicted"/>
<dbReference type="EMBL" id="CACVKT020003512">
    <property type="protein sequence ID" value="CAC5384286.1"/>
    <property type="molecule type" value="Genomic_DNA"/>
</dbReference>
<accession>A0A6J8BKY7</accession>
<protein>
    <submittedName>
        <fullName evidence="1">Uncharacterized protein</fullName>
    </submittedName>
</protein>
<reference evidence="1 2" key="1">
    <citation type="submission" date="2020-06" db="EMBL/GenBank/DDBJ databases">
        <authorList>
            <person name="Li R."/>
            <person name="Bekaert M."/>
        </authorList>
    </citation>
    <scope>NUCLEOTIDE SEQUENCE [LARGE SCALE GENOMIC DNA]</scope>
    <source>
        <strain evidence="2">wild</strain>
    </source>
</reference>
<dbReference type="AlphaFoldDB" id="A0A6J8BKY7"/>
<gene>
    <name evidence="1" type="ORF">MCOR_19948</name>
</gene>
<name>A0A6J8BKY7_MYTCO</name>
<sequence length="170" mass="19453">MFKCEISNALSLYLATVDVQSAFDVVQHTILLDKLLDRGTHPDIWLLIKDFYSGLTSKVKWQGEFGESFNIQRELDREAKYTVGTPTCADDVALLSSNPEELQVMLNILQRYAKQHQYTIHPTKSKIIHYKSSKNPEPYSWNMSGKVISASEETVYLGIKRTPRKNVKLT</sequence>
<organism evidence="1 2">
    <name type="scientific">Mytilus coruscus</name>
    <name type="common">Sea mussel</name>
    <dbReference type="NCBI Taxonomy" id="42192"/>
    <lineage>
        <taxon>Eukaryota</taxon>
        <taxon>Metazoa</taxon>
        <taxon>Spiralia</taxon>
        <taxon>Lophotrochozoa</taxon>
        <taxon>Mollusca</taxon>
        <taxon>Bivalvia</taxon>
        <taxon>Autobranchia</taxon>
        <taxon>Pteriomorphia</taxon>
        <taxon>Mytilida</taxon>
        <taxon>Mytiloidea</taxon>
        <taxon>Mytilidae</taxon>
        <taxon>Mytilinae</taxon>
        <taxon>Mytilus</taxon>
    </lineage>
</organism>